<dbReference type="InterPro" id="IPR001375">
    <property type="entry name" value="Peptidase_S9_cat"/>
</dbReference>
<dbReference type="SUPFAM" id="SSF82171">
    <property type="entry name" value="DPP6 N-terminal domain-like"/>
    <property type="match status" value="1"/>
</dbReference>
<feature type="signal peptide" evidence="3">
    <location>
        <begin position="1"/>
        <end position="24"/>
    </location>
</feature>
<evidence type="ECO:0000256" key="2">
    <source>
        <dbReference type="ARBA" id="ARBA00022825"/>
    </source>
</evidence>
<reference evidence="6 7" key="1">
    <citation type="submission" date="2017-08" db="EMBL/GenBank/DDBJ databases">
        <title>Infants hospitalized years apart are colonized by the same room-sourced microbial strains.</title>
        <authorList>
            <person name="Brooks B."/>
            <person name="Olm M.R."/>
            <person name="Firek B.A."/>
            <person name="Baker R."/>
            <person name="Thomas B.C."/>
            <person name="Morowitz M.J."/>
            <person name="Banfield J.F."/>
        </authorList>
    </citation>
    <scope>NUCLEOTIDE SEQUENCE [LARGE SCALE GENOMIC DNA]</scope>
    <source>
        <strain evidence="6">S2_018_000_R2_101</strain>
    </source>
</reference>
<dbReference type="InterPro" id="IPR002469">
    <property type="entry name" value="Peptidase_S9B_N"/>
</dbReference>
<feature type="domain" description="Peptidase S9 prolyl oligopeptidase catalytic" evidence="4">
    <location>
        <begin position="474"/>
        <end position="681"/>
    </location>
</feature>
<dbReference type="GO" id="GO:0006508">
    <property type="term" value="P:proteolysis"/>
    <property type="evidence" value="ECO:0007669"/>
    <property type="project" value="InterPro"/>
</dbReference>
<dbReference type="Pfam" id="PF00930">
    <property type="entry name" value="DPPIV_N"/>
    <property type="match status" value="1"/>
</dbReference>
<dbReference type="EMBL" id="QFNN01000095">
    <property type="protein sequence ID" value="PZO88295.1"/>
    <property type="molecule type" value="Genomic_DNA"/>
</dbReference>
<organism evidence="6 7">
    <name type="scientific">Sphingomonas sanxanigenens</name>
    <dbReference type="NCBI Taxonomy" id="397260"/>
    <lineage>
        <taxon>Bacteria</taxon>
        <taxon>Pseudomonadati</taxon>
        <taxon>Pseudomonadota</taxon>
        <taxon>Alphaproteobacteria</taxon>
        <taxon>Sphingomonadales</taxon>
        <taxon>Sphingomonadaceae</taxon>
        <taxon>Sphingomonas</taxon>
    </lineage>
</organism>
<protein>
    <submittedName>
        <fullName evidence="6">Peptidase S9 family protein</fullName>
    </submittedName>
</protein>
<dbReference type="AlphaFoldDB" id="A0A2W5BYZ8"/>
<dbReference type="SUPFAM" id="SSF53474">
    <property type="entry name" value="alpha/beta-Hydrolases"/>
    <property type="match status" value="1"/>
</dbReference>
<dbReference type="PANTHER" id="PTHR42776">
    <property type="entry name" value="SERINE PEPTIDASE S9 FAMILY MEMBER"/>
    <property type="match status" value="1"/>
</dbReference>
<evidence type="ECO:0000256" key="1">
    <source>
        <dbReference type="ARBA" id="ARBA00022801"/>
    </source>
</evidence>
<dbReference type="Gene3D" id="2.120.10.30">
    <property type="entry name" value="TolB, C-terminal domain"/>
    <property type="match status" value="2"/>
</dbReference>
<dbReference type="GO" id="GO:0004252">
    <property type="term" value="F:serine-type endopeptidase activity"/>
    <property type="evidence" value="ECO:0007669"/>
    <property type="project" value="TreeGrafter"/>
</dbReference>
<keyword evidence="1" id="KW-0378">Hydrolase</keyword>
<dbReference type="Proteomes" id="UP000249066">
    <property type="component" value="Unassembled WGS sequence"/>
</dbReference>
<feature type="domain" description="Dipeptidylpeptidase IV N-terminal" evidence="5">
    <location>
        <begin position="198"/>
        <end position="288"/>
    </location>
</feature>
<dbReference type="Pfam" id="PF07676">
    <property type="entry name" value="PD40"/>
    <property type="match status" value="2"/>
</dbReference>
<evidence type="ECO:0000259" key="4">
    <source>
        <dbReference type="Pfam" id="PF00326"/>
    </source>
</evidence>
<gene>
    <name evidence="6" type="ORF">DI623_12960</name>
</gene>
<feature type="chain" id="PRO_5016013894" evidence="3">
    <location>
        <begin position="25"/>
        <end position="692"/>
    </location>
</feature>
<proteinExistence type="predicted"/>
<dbReference type="InterPro" id="IPR029058">
    <property type="entry name" value="AB_hydrolase_fold"/>
</dbReference>
<dbReference type="InterPro" id="IPR011659">
    <property type="entry name" value="WD40"/>
</dbReference>
<dbReference type="InterPro" id="IPR011042">
    <property type="entry name" value="6-blade_b-propeller_TolB-like"/>
</dbReference>
<accession>A0A2W5BYZ8</accession>
<evidence type="ECO:0000313" key="7">
    <source>
        <dbReference type="Proteomes" id="UP000249066"/>
    </source>
</evidence>
<sequence>MFRFALLPLLALAASPALTAPALAAPADGPSRIFEGKNIFGLEVAADPQISPDGATVAYVRKSNDIMTDRARSTIWLIDVRSGAQTPLVAGPGAHFSPRWSPDGKRLAYVSSDGGGSPQLYVRWIATGATARVTSLPDSPGSIAWSPDGSRLAYTLAVPDAPASLGNAPAKPEGAKWADPLEVITAVTYRADGAGYLKPGHDHIFVVPADGGAPQQLSFGPYDDGGPLSWSLDGRTIYFSANRNKDWERSPANSEVYALDVATGAVKPLTTRKGPDQNPLLSPDGKHIAYLGYDDRYLGYQNVRLYVMNPDGSGSRVLTASLDRSVDDIVWAADSKAVYVKYDDKAETKVARIGLDGSLRDLASGLKGASLDRPYTGGSFSVSRDGTIAYTGGTALRPADVEVTRGGEGRRLTHLNDAFLSAKTLGQVKPLAVTASDGRKVDAWIVTPPNYDPSKKYPLILEIHGGPFSAYSSSFSTDDQLYAAAGYIVLFTNPRGSTSYGEEFANLIHHKYPGDDYGDLMSAVDAAVATANADPDNLFITGGSGGGVLTAWSVGKTDRFKAAATQKPVIDWTSFSLTSDGAPMYHQYWFDKFPWEDQAGYWARSPLSLVGNVKTPTLVVVGSEDYRTPVSESEQYYTALNLLHVPTALVKVPGASHGGIAARPSQAAAKASAILAWFGKYRDKPKWTPGAE</sequence>
<keyword evidence="2" id="KW-0645">Protease</keyword>
<dbReference type="Pfam" id="PF00326">
    <property type="entry name" value="Peptidase_S9"/>
    <property type="match status" value="1"/>
</dbReference>
<evidence type="ECO:0000313" key="6">
    <source>
        <dbReference type="EMBL" id="PZO88295.1"/>
    </source>
</evidence>
<evidence type="ECO:0000256" key="3">
    <source>
        <dbReference type="SAM" id="SignalP"/>
    </source>
</evidence>
<name>A0A2W5BYZ8_9SPHN</name>
<evidence type="ECO:0000259" key="5">
    <source>
        <dbReference type="Pfam" id="PF00930"/>
    </source>
</evidence>
<keyword evidence="3" id="KW-0732">Signal</keyword>
<keyword evidence="2" id="KW-0720">Serine protease</keyword>
<comment type="caution">
    <text evidence="6">The sequence shown here is derived from an EMBL/GenBank/DDBJ whole genome shotgun (WGS) entry which is preliminary data.</text>
</comment>
<dbReference type="PANTHER" id="PTHR42776:SF27">
    <property type="entry name" value="DIPEPTIDYL PEPTIDASE FAMILY MEMBER 6"/>
    <property type="match status" value="1"/>
</dbReference>
<dbReference type="Gene3D" id="3.40.50.1820">
    <property type="entry name" value="alpha/beta hydrolase"/>
    <property type="match status" value="1"/>
</dbReference>